<name>A0ABU5HAD9_9BACT</name>
<proteinExistence type="predicted"/>
<dbReference type="RefSeq" id="WP_321549170.1">
    <property type="nucleotide sequence ID" value="NZ_JAXIVS010000011.1"/>
</dbReference>
<dbReference type="InterPro" id="IPR050447">
    <property type="entry name" value="Erg6_SMT_methyltransf"/>
</dbReference>
<evidence type="ECO:0000256" key="1">
    <source>
        <dbReference type="ARBA" id="ARBA00022679"/>
    </source>
</evidence>
<organism evidence="3 4">
    <name type="scientific">Hyalangium rubrum</name>
    <dbReference type="NCBI Taxonomy" id="3103134"/>
    <lineage>
        <taxon>Bacteria</taxon>
        <taxon>Pseudomonadati</taxon>
        <taxon>Myxococcota</taxon>
        <taxon>Myxococcia</taxon>
        <taxon>Myxococcales</taxon>
        <taxon>Cystobacterineae</taxon>
        <taxon>Archangiaceae</taxon>
        <taxon>Hyalangium</taxon>
    </lineage>
</organism>
<evidence type="ECO:0000313" key="3">
    <source>
        <dbReference type="EMBL" id="MDY7230448.1"/>
    </source>
</evidence>
<gene>
    <name evidence="3" type="ORF">SYV04_28895</name>
</gene>
<dbReference type="PANTHER" id="PTHR44068">
    <property type="entry name" value="ZGC:194242"/>
    <property type="match status" value="1"/>
</dbReference>
<protein>
    <submittedName>
        <fullName evidence="3">Class I SAM-dependent methyltransferase</fullName>
        <ecNumber evidence="3">2.1.1.-</ecNumber>
    </submittedName>
</protein>
<dbReference type="Proteomes" id="UP001291309">
    <property type="component" value="Unassembled WGS sequence"/>
</dbReference>
<feature type="domain" description="Methyltransferase type 11" evidence="2">
    <location>
        <begin position="76"/>
        <end position="170"/>
    </location>
</feature>
<dbReference type="PANTHER" id="PTHR44068:SF11">
    <property type="entry name" value="GERANYL DIPHOSPHATE 2-C-METHYLTRANSFERASE"/>
    <property type="match status" value="1"/>
</dbReference>
<dbReference type="Gene3D" id="3.40.50.150">
    <property type="entry name" value="Vaccinia Virus protein VP39"/>
    <property type="match status" value="1"/>
</dbReference>
<dbReference type="SUPFAM" id="SSF53335">
    <property type="entry name" value="S-adenosyl-L-methionine-dependent methyltransferases"/>
    <property type="match status" value="1"/>
</dbReference>
<dbReference type="InterPro" id="IPR013216">
    <property type="entry name" value="Methyltransf_11"/>
</dbReference>
<comment type="caution">
    <text evidence="3">The sequence shown here is derived from an EMBL/GenBank/DDBJ whole genome shotgun (WGS) entry which is preliminary data.</text>
</comment>
<dbReference type="InterPro" id="IPR029063">
    <property type="entry name" value="SAM-dependent_MTases_sf"/>
</dbReference>
<dbReference type="GO" id="GO:0008168">
    <property type="term" value="F:methyltransferase activity"/>
    <property type="evidence" value="ECO:0007669"/>
    <property type="project" value="UniProtKB-KW"/>
</dbReference>
<keyword evidence="1 3" id="KW-0808">Transferase</keyword>
<dbReference type="EMBL" id="JAXIVS010000011">
    <property type="protein sequence ID" value="MDY7230448.1"/>
    <property type="molecule type" value="Genomic_DNA"/>
</dbReference>
<accession>A0ABU5HAD9</accession>
<dbReference type="CDD" id="cd02440">
    <property type="entry name" value="AdoMet_MTases"/>
    <property type="match status" value="1"/>
</dbReference>
<keyword evidence="4" id="KW-1185">Reference proteome</keyword>
<evidence type="ECO:0000259" key="2">
    <source>
        <dbReference type="Pfam" id="PF08241"/>
    </source>
</evidence>
<sequence>MSTAQPSPVPATSSVYDELAERIPDPRFVFMNHGYASSQGEDFSWLKSKLDFAFRYSVNLIRQTLEGVDLTGKVVLDVGCGRGGPCSYLVRYAKPKKVYGLDQSQGNIDFCRQAHRARNLRFIRGDAQALPFDDASIDVVLNVESAHYYPDLAGFYREVARVLRPGGVFCYADIVAPGEVARNQRWMRSAGLERVRSADITDDVARGIYLGSYHLHRLFFQMIDPKLGNEEAVVRLLNRITIERYAGYTQRERSYHLWRMRRP</sequence>
<dbReference type="GO" id="GO:0032259">
    <property type="term" value="P:methylation"/>
    <property type="evidence" value="ECO:0007669"/>
    <property type="project" value="UniProtKB-KW"/>
</dbReference>
<keyword evidence="3" id="KW-0489">Methyltransferase</keyword>
<reference evidence="3 4" key="1">
    <citation type="submission" date="2023-12" db="EMBL/GenBank/DDBJ databases">
        <title>the genome sequence of Hyalangium sp. s54d21.</title>
        <authorList>
            <person name="Zhang X."/>
        </authorList>
    </citation>
    <scope>NUCLEOTIDE SEQUENCE [LARGE SCALE GENOMIC DNA]</scope>
    <source>
        <strain evidence="4">s54d21</strain>
    </source>
</reference>
<dbReference type="EC" id="2.1.1.-" evidence="3"/>
<evidence type="ECO:0000313" key="4">
    <source>
        <dbReference type="Proteomes" id="UP001291309"/>
    </source>
</evidence>
<dbReference type="Pfam" id="PF08241">
    <property type="entry name" value="Methyltransf_11"/>
    <property type="match status" value="1"/>
</dbReference>